<dbReference type="InterPro" id="IPR041650">
    <property type="entry name" value="HEPN_Swt1"/>
</dbReference>
<feature type="domain" description="Swt1-like HEPN" evidence="2">
    <location>
        <begin position="11"/>
        <end position="123"/>
    </location>
</feature>
<organism evidence="3">
    <name type="scientific">mine drainage metagenome</name>
    <dbReference type="NCBI Taxonomy" id="410659"/>
    <lineage>
        <taxon>unclassified sequences</taxon>
        <taxon>metagenomes</taxon>
        <taxon>ecological metagenomes</taxon>
    </lineage>
</organism>
<reference evidence="3" key="2">
    <citation type="journal article" date="2014" name="ISME J.">
        <title>Microbial stratification in low pH oxic and suboxic macroscopic growths along an acid mine drainage.</title>
        <authorList>
            <person name="Mendez-Garcia C."/>
            <person name="Mesa V."/>
            <person name="Sprenger R.R."/>
            <person name="Richter M."/>
            <person name="Diez M.S."/>
            <person name="Solano J."/>
            <person name="Bargiela R."/>
            <person name="Golyshina O.V."/>
            <person name="Manteca A."/>
            <person name="Ramos J.L."/>
            <person name="Gallego J.R."/>
            <person name="Llorente I."/>
            <person name="Martins Dos Santos V.A."/>
            <person name="Jensen O.N."/>
            <person name="Pelaez A.I."/>
            <person name="Sanchez J."/>
            <person name="Ferrer M."/>
        </authorList>
    </citation>
    <scope>NUCLEOTIDE SEQUENCE</scope>
</reference>
<feature type="region of interest" description="Disordered" evidence="1">
    <location>
        <begin position="149"/>
        <end position="199"/>
    </location>
</feature>
<comment type="caution">
    <text evidence="3">The sequence shown here is derived from an EMBL/GenBank/DDBJ whole genome shotgun (WGS) entry which is preliminary data.</text>
</comment>
<dbReference type="Pfam" id="PF18731">
    <property type="entry name" value="HEPN_Swt1"/>
    <property type="match status" value="1"/>
</dbReference>
<dbReference type="AlphaFoldDB" id="T1ARV2"/>
<evidence type="ECO:0000313" key="3">
    <source>
        <dbReference type="EMBL" id="EQD44775.1"/>
    </source>
</evidence>
<accession>T1ARV2</accession>
<dbReference type="EMBL" id="AUZY01008811">
    <property type="protein sequence ID" value="EQD44775.1"/>
    <property type="molecule type" value="Genomic_DNA"/>
</dbReference>
<evidence type="ECO:0000259" key="2">
    <source>
        <dbReference type="Pfam" id="PF18731"/>
    </source>
</evidence>
<name>T1ARV2_9ZZZZ</name>
<proteinExistence type="predicted"/>
<evidence type="ECO:0000256" key="1">
    <source>
        <dbReference type="SAM" id="MobiDB-lite"/>
    </source>
</evidence>
<protein>
    <submittedName>
        <fullName evidence="3">AAA family ATPase</fullName>
    </submittedName>
</protein>
<reference evidence="3" key="1">
    <citation type="submission" date="2013-08" db="EMBL/GenBank/DDBJ databases">
        <authorList>
            <person name="Mendez C."/>
            <person name="Richter M."/>
            <person name="Ferrer M."/>
            <person name="Sanchez J."/>
        </authorList>
    </citation>
    <scope>NUCLEOTIDE SEQUENCE</scope>
</reference>
<sequence length="199" mass="21929">MALSNFDRVGKALELLKAGVAPFVEREFKAKYGDHWASSVQDVLSDTRLGTGKSESLNDIAVLLVVMDRKWSEVFRLILGKTERSLVNELLAVRHRWAHQEPFSSDDAYRALDSAARLLTAVSASQAEDVEKMKMELLRVRFDEQARGEKRKSAGTAIETATGGQSQTLARGGDTASGRRERPLPASRIRRRSVAGTSG</sequence>
<gene>
    <name evidence="3" type="ORF">B1B_13381</name>
</gene>